<comment type="caution">
    <text evidence="2">The sequence shown here is derived from an EMBL/GenBank/DDBJ whole genome shotgun (WGS) entry which is preliminary data.</text>
</comment>
<feature type="transmembrane region" description="Helical" evidence="1">
    <location>
        <begin position="6"/>
        <end position="23"/>
    </location>
</feature>
<keyword evidence="1" id="KW-0812">Transmembrane</keyword>
<dbReference type="Proteomes" id="UP000283509">
    <property type="component" value="Unassembled WGS sequence"/>
</dbReference>
<name>A0A423TZC3_PENVA</name>
<accession>A0A423TZC3</accession>
<protein>
    <submittedName>
        <fullName evidence="2">Uncharacterized protein</fullName>
    </submittedName>
</protein>
<dbReference type="AlphaFoldDB" id="A0A423TZC3"/>
<gene>
    <name evidence="2" type="ORF">C7M84_025030</name>
</gene>
<dbReference type="OrthoDB" id="10437119at2759"/>
<reference evidence="2 3" key="2">
    <citation type="submission" date="2019-01" db="EMBL/GenBank/DDBJ databases">
        <title>The decoding of complex shrimp genome reveals the adaptation for benthos swimmer, frequently molting mechanism and breeding impact on genome.</title>
        <authorList>
            <person name="Sun Y."/>
            <person name="Gao Y."/>
            <person name="Yu Y."/>
        </authorList>
    </citation>
    <scope>NUCLEOTIDE SEQUENCE [LARGE SCALE GENOMIC DNA]</scope>
    <source>
        <tissue evidence="2">Muscle</tissue>
    </source>
</reference>
<proteinExistence type="predicted"/>
<evidence type="ECO:0000313" key="2">
    <source>
        <dbReference type="EMBL" id="ROT81803.1"/>
    </source>
</evidence>
<keyword evidence="3" id="KW-1185">Reference proteome</keyword>
<dbReference type="EMBL" id="QCYY01000915">
    <property type="protein sequence ID" value="ROT81803.1"/>
    <property type="molecule type" value="Genomic_DNA"/>
</dbReference>
<organism evidence="2 3">
    <name type="scientific">Penaeus vannamei</name>
    <name type="common">Whiteleg shrimp</name>
    <name type="synonym">Litopenaeus vannamei</name>
    <dbReference type="NCBI Taxonomy" id="6689"/>
    <lineage>
        <taxon>Eukaryota</taxon>
        <taxon>Metazoa</taxon>
        <taxon>Ecdysozoa</taxon>
        <taxon>Arthropoda</taxon>
        <taxon>Crustacea</taxon>
        <taxon>Multicrustacea</taxon>
        <taxon>Malacostraca</taxon>
        <taxon>Eumalacostraca</taxon>
        <taxon>Eucarida</taxon>
        <taxon>Decapoda</taxon>
        <taxon>Dendrobranchiata</taxon>
        <taxon>Penaeoidea</taxon>
        <taxon>Penaeidae</taxon>
        <taxon>Penaeus</taxon>
    </lineage>
</organism>
<sequence>MFRALVGGLAVLKGAALVGYAVGRHEPYNKRHYHGRSHYNRGRHYHLAISDGLSLQDNEMPRNDEMPMEEKTIKGATKVVLFHTPFTLPRGRIRFKMRPDRLVATLLAVTWATGAHATFAAAALALGGLAALKGAALVGLAASIGQGRLYERAFEDRNAYGSAMYDLSDDSSLRRYSYYPTCRYGASRQYSYPYAARRRVGRSVEAVPTGEGERLLMFAAGRLDANGCILKLLCLLQAKKQSQRSPDEHLLVSIFSSESLSSFGTAFARALDVGRTAQDSSECTRTFPKCPLEEADLTDLLQQAWGCGSTSQAVASYV</sequence>
<evidence type="ECO:0000256" key="1">
    <source>
        <dbReference type="SAM" id="Phobius"/>
    </source>
</evidence>
<evidence type="ECO:0000313" key="3">
    <source>
        <dbReference type="Proteomes" id="UP000283509"/>
    </source>
</evidence>
<keyword evidence="1" id="KW-1133">Transmembrane helix</keyword>
<feature type="transmembrane region" description="Helical" evidence="1">
    <location>
        <begin position="102"/>
        <end position="124"/>
    </location>
</feature>
<reference evidence="2 3" key="1">
    <citation type="submission" date="2018-04" db="EMBL/GenBank/DDBJ databases">
        <authorList>
            <person name="Zhang X."/>
            <person name="Yuan J."/>
            <person name="Li F."/>
            <person name="Xiang J."/>
        </authorList>
    </citation>
    <scope>NUCLEOTIDE SEQUENCE [LARGE SCALE GENOMIC DNA]</scope>
    <source>
        <tissue evidence="2">Muscle</tissue>
    </source>
</reference>
<keyword evidence="1" id="KW-0472">Membrane</keyword>